<dbReference type="SUPFAM" id="SSF53098">
    <property type="entry name" value="Ribonuclease H-like"/>
    <property type="match status" value="1"/>
</dbReference>
<evidence type="ECO:0000259" key="9">
    <source>
        <dbReference type="PROSITE" id="PS50879"/>
    </source>
</evidence>
<keyword evidence="7" id="KW-0378">Hydrolase</keyword>
<dbReference type="Pfam" id="PF01693">
    <property type="entry name" value="Cauli_VI"/>
    <property type="match status" value="1"/>
</dbReference>
<keyword evidence="5" id="KW-0479">Metal-binding</keyword>
<protein>
    <recommendedName>
        <fullName evidence="3">ribonuclease H</fullName>
        <ecNumber evidence="3">3.1.26.4</ecNumber>
    </recommendedName>
</protein>
<dbReference type="Gene3D" id="3.40.970.10">
    <property type="entry name" value="Ribonuclease H1, N-terminal domain"/>
    <property type="match status" value="1"/>
</dbReference>
<dbReference type="EC" id="3.1.26.4" evidence="3"/>
<keyword evidence="11" id="KW-1185">Reference proteome</keyword>
<dbReference type="RefSeq" id="WP_205087326.1">
    <property type="nucleotide sequence ID" value="NZ_JACJLA010000002.1"/>
</dbReference>
<feature type="region of interest" description="Disordered" evidence="8">
    <location>
        <begin position="74"/>
        <end position="96"/>
    </location>
</feature>
<evidence type="ECO:0000256" key="2">
    <source>
        <dbReference type="ARBA" id="ARBA00005300"/>
    </source>
</evidence>
<comment type="caution">
    <text evidence="10">The sequence shown here is derived from an EMBL/GenBank/DDBJ whole genome shotgun (WGS) entry which is preliminary data.</text>
</comment>
<dbReference type="PANTHER" id="PTHR10642:SF26">
    <property type="entry name" value="RIBONUCLEASE H1"/>
    <property type="match status" value="1"/>
</dbReference>
<dbReference type="CDD" id="cd09277">
    <property type="entry name" value="RNase_HI_bacteria_like"/>
    <property type="match status" value="1"/>
</dbReference>
<evidence type="ECO:0000256" key="4">
    <source>
        <dbReference type="ARBA" id="ARBA00022722"/>
    </source>
</evidence>
<dbReference type="Gene3D" id="3.30.420.10">
    <property type="entry name" value="Ribonuclease H-like superfamily/Ribonuclease H"/>
    <property type="match status" value="1"/>
</dbReference>
<dbReference type="PANTHER" id="PTHR10642">
    <property type="entry name" value="RIBONUCLEASE H1"/>
    <property type="match status" value="1"/>
</dbReference>
<name>A0ABS2GDF3_9FIRM</name>
<dbReference type="InterPro" id="IPR050092">
    <property type="entry name" value="RNase_H"/>
</dbReference>
<gene>
    <name evidence="10" type="ORF">H6A01_01635</name>
</gene>
<dbReference type="SUPFAM" id="SSF55658">
    <property type="entry name" value="L9 N-domain-like"/>
    <property type="match status" value="1"/>
</dbReference>
<dbReference type="PROSITE" id="PS50879">
    <property type="entry name" value="RNASE_H_1"/>
    <property type="match status" value="1"/>
</dbReference>
<comment type="catalytic activity">
    <reaction evidence="1">
        <text>Endonucleolytic cleavage to 5'-phosphomonoester.</text>
        <dbReference type="EC" id="3.1.26.4"/>
    </reaction>
</comment>
<dbReference type="InterPro" id="IPR037056">
    <property type="entry name" value="RNase_H1_N_sf"/>
</dbReference>
<evidence type="ECO:0000256" key="5">
    <source>
        <dbReference type="ARBA" id="ARBA00022723"/>
    </source>
</evidence>
<proteinExistence type="inferred from homology"/>
<evidence type="ECO:0000256" key="1">
    <source>
        <dbReference type="ARBA" id="ARBA00000077"/>
    </source>
</evidence>
<evidence type="ECO:0000256" key="6">
    <source>
        <dbReference type="ARBA" id="ARBA00022759"/>
    </source>
</evidence>
<dbReference type="InterPro" id="IPR011320">
    <property type="entry name" value="RNase_H1_N"/>
</dbReference>
<comment type="similarity">
    <text evidence="2">Belongs to the RNase H family.</text>
</comment>
<dbReference type="EMBL" id="JACJLA010000002">
    <property type="protein sequence ID" value="MBM6912031.1"/>
    <property type="molecule type" value="Genomic_DNA"/>
</dbReference>
<feature type="domain" description="RNase H type-1" evidence="9">
    <location>
        <begin position="101"/>
        <end position="238"/>
    </location>
</feature>
<evidence type="ECO:0000256" key="8">
    <source>
        <dbReference type="SAM" id="MobiDB-lite"/>
    </source>
</evidence>
<keyword evidence="4" id="KW-0540">Nuclease</keyword>
<accession>A0ABS2GDF3</accession>
<dbReference type="Proteomes" id="UP000707138">
    <property type="component" value="Unassembled WGS sequence"/>
</dbReference>
<evidence type="ECO:0000313" key="11">
    <source>
        <dbReference type="Proteomes" id="UP000707138"/>
    </source>
</evidence>
<evidence type="ECO:0000256" key="3">
    <source>
        <dbReference type="ARBA" id="ARBA00012180"/>
    </source>
</evidence>
<dbReference type="InterPro" id="IPR002156">
    <property type="entry name" value="RNaseH_domain"/>
</dbReference>
<organism evidence="10 11">
    <name type="scientific">Veillonella magna</name>
    <dbReference type="NCBI Taxonomy" id="464322"/>
    <lineage>
        <taxon>Bacteria</taxon>
        <taxon>Bacillati</taxon>
        <taxon>Bacillota</taxon>
        <taxon>Negativicutes</taxon>
        <taxon>Veillonellales</taxon>
        <taxon>Veillonellaceae</taxon>
        <taxon>Veillonella</taxon>
    </lineage>
</organism>
<evidence type="ECO:0000313" key="10">
    <source>
        <dbReference type="EMBL" id="MBM6912031.1"/>
    </source>
</evidence>
<evidence type="ECO:0000256" key="7">
    <source>
        <dbReference type="ARBA" id="ARBA00022801"/>
    </source>
</evidence>
<dbReference type="InterPro" id="IPR009027">
    <property type="entry name" value="Ribosomal_bL9/RNase_H1_N"/>
</dbReference>
<dbReference type="Pfam" id="PF00075">
    <property type="entry name" value="RNase_H"/>
    <property type="match status" value="1"/>
</dbReference>
<dbReference type="InterPro" id="IPR012337">
    <property type="entry name" value="RNaseH-like_sf"/>
</dbReference>
<reference evidence="10 11" key="1">
    <citation type="journal article" date="2021" name="Sci. Rep.">
        <title>The distribution of antibiotic resistance genes in chicken gut microbiota commensals.</title>
        <authorList>
            <person name="Juricova H."/>
            <person name="Matiasovicova J."/>
            <person name="Kubasova T."/>
            <person name="Cejkova D."/>
            <person name="Rychlik I."/>
        </authorList>
    </citation>
    <scope>NUCLEOTIDE SEQUENCE [LARGE SCALE GENOMIC DNA]</scope>
    <source>
        <strain evidence="10 11">An537</strain>
    </source>
</reference>
<sequence length="240" mass="26250">MAKKFYAVQRGRTPGIYVIWSDCEKQVKGYAGAVFKSFPTMQEAEAFMTGGSVSMSLAEYFGSSKEAEERRILSSGVPTSRKSIGESISDKTGKEEVAPSTETILTAYIDGSFDKRTGAVGAGGIIFRGNEEAEFSFGTRESLYTAYWNVAGELLAARHVIEEALAGRYDECHIYYDYMGIEMWATGRWKANNPLTQSYAAFCKAAANNVKLVFHKVAAHTGVAYNERADSLAKAGTKKV</sequence>
<keyword evidence="6" id="KW-0255">Endonuclease</keyword>
<dbReference type="InterPro" id="IPR036397">
    <property type="entry name" value="RNaseH_sf"/>
</dbReference>